<feature type="domain" description="SCP2" evidence="1">
    <location>
        <begin position="221"/>
        <end position="292"/>
    </location>
</feature>
<dbReference type="GO" id="GO:0016853">
    <property type="term" value="F:isomerase activity"/>
    <property type="evidence" value="ECO:0007669"/>
    <property type="project" value="UniProtKB-KW"/>
</dbReference>
<evidence type="ECO:0000259" key="2">
    <source>
        <dbReference type="Pfam" id="PF11716"/>
    </source>
</evidence>
<dbReference type="InterPro" id="IPR017517">
    <property type="entry name" value="Maleyloyr_isom"/>
</dbReference>
<gene>
    <name evidence="3" type="ORF">GQF42_42100</name>
</gene>
<proteinExistence type="predicted"/>
<dbReference type="InterPro" id="IPR003033">
    <property type="entry name" value="SCP2_sterol-bd_dom"/>
</dbReference>
<dbReference type="InterPro" id="IPR034660">
    <property type="entry name" value="DinB/YfiT-like"/>
</dbReference>
<feature type="domain" description="Mycothiol-dependent maleylpyruvate isomerase metal-binding" evidence="2">
    <location>
        <begin position="62"/>
        <end position="191"/>
    </location>
</feature>
<sequence length="312" mass="33102">MAKRGREGTCRAPQGLVGYQRRGHVGRAGRVGSGASKVHTTVRQDDSWALPDGLGQAIRGTAEEIATLVRSASDTALAVPGSEWTVGEAAAHLALANELMADLAAGRERPYGDGTARSLAQANAESLAVFGERRAEPLATMITEQAEAFLGALSRPTADGPERTTPLGPMNLPVLASYLLTHMLGHGYDLARALKRPHMVDRTRVGLCMPFMLSVMPRVANPAATARLTARYGIRLRGGESFGVLLADGAVQVTPGAPPQRADCTILLDPVAFLLIALGRLNPWRAIAQGQVLAWGPRPWLAPRFPTLFTAP</sequence>
<dbReference type="NCBIfam" id="TIGR03083">
    <property type="entry name" value="maleylpyruvate isomerase family mycothiol-dependent enzyme"/>
    <property type="match status" value="1"/>
</dbReference>
<dbReference type="KEGG" id="sbro:GQF42_42100"/>
<evidence type="ECO:0000313" key="4">
    <source>
        <dbReference type="Proteomes" id="UP000436138"/>
    </source>
</evidence>
<dbReference type="Pfam" id="PF02036">
    <property type="entry name" value="SCP2"/>
    <property type="match status" value="1"/>
</dbReference>
<dbReference type="Gene3D" id="3.30.1050.10">
    <property type="entry name" value="SCP2 sterol-binding domain"/>
    <property type="match status" value="1"/>
</dbReference>
<organism evidence="3 4">
    <name type="scientific">Streptomyces broussonetiae</name>
    <dbReference type="NCBI Taxonomy" id="2686304"/>
    <lineage>
        <taxon>Bacteria</taxon>
        <taxon>Bacillati</taxon>
        <taxon>Actinomycetota</taxon>
        <taxon>Actinomycetes</taxon>
        <taxon>Kitasatosporales</taxon>
        <taxon>Streptomycetaceae</taxon>
        <taxon>Streptomyces</taxon>
    </lineage>
</organism>
<protein>
    <submittedName>
        <fullName evidence="3">Maleylpyruvate isomerase family mycothiol-dependent enzyme</fullName>
    </submittedName>
</protein>
<dbReference type="Proteomes" id="UP000436138">
    <property type="component" value="Chromosome"/>
</dbReference>
<reference evidence="3 4" key="1">
    <citation type="submission" date="2019-12" db="EMBL/GenBank/DDBJ databases">
        <title>Streptomyces sp. strain T44 isolated from rhizosphere soil of Broussonetia papyrifera.</title>
        <authorList>
            <person name="Mo P."/>
        </authorList>
    </citation>
    <scope>NUCLEOTIDE SEQUENCE [LARGE SCALE GENOMIC DNA]</scope>
    <source>
        <strain evidence="3 4">T44</strain>
    </source>
</reference>
<keyword evidence="3" id="KW-0670">Pyruvate</keyword>
<dbReference type="InterPro" id="IPR024344">
    <property type="entry name" value="MDMPI_metal-binding"/>
</dbReference>
<dbReference type="InterPro" id="IPR036527">
    <property type="entry name" value="SCP2_sterol-bd_dom_sf"/>
</dbReference>
<dbReference type="AlphaFoldDB" id="A0A6I6N9U8"/>
<dbReference type="Pfam" id="PF11716">
    <property type="entry name" value="MDMPI_N"/>
    <property type="match status" value="1"/>
</dbReference>
<dbReference type="EMBL" id="CP047020">
    <property type="protein sequence ID" value="QHA10158.1"/>
    <property type="molecule type" value="Genomic_DNA"/>
</dbReference>
<name>A0A6I6N9U8_9ACTN</name>
<evidence type="ECO:0000259" key="1">
    <source>
        <dbReference type="Pfam" id="PF02036"/>
    </source>
</evidence>
<keyword evidence="4" id="KW-1185">Reference proteome</keyword>
<dbReference type="Gene3D" id="1.20.120.450">
    <property type="entry name" value="dinb family like domain"/>
    <property type="match status" value="1"/>
</dbReference>
<keyword evidence="3" id="KW-0413">Isomerase</keyword>
<evidence type="ECO:0000313" key="3">
    <source>
        <dbReference type="EMBL" id="QHA10158.1"/>
    </source>
</evidence>
<dbReference type="GO" id="GO:0046872">
    <property type="term" value="F:metal ion binding"/>
    <property type="evidence" value="ECO:0007669"/>
    <property type="project" value="InterPro"/>
</dbReference>
<dbReference type="SUPFAM" id="SSF55718">
    <property type="entry name" value="SCP-like"/>
    <property type="match status" value="1"/>
</dbReference>
<dbReference type="SUPFAM" id="SSF109854">
    <property type="entry name" value="DinB/YfiT-like putative metalloenzymes"/>
    <property type="match status" value="1"/>
</dbReference>
<accession>A0A6I6N9U8</accession>